<feature type="domain" description="Translation elongation factor SelB winged helix type 2" evidence="1">
    <location>
        <begin position="94"/>
        <end position="147"/>
    </location>
</feature>
<dbReference type="AlphaFoldDB" id="A0A0S7Y5Q8"/>
<dbReference type="InterPro" id="IPR015190">
    <property type="entry name" value="Elong_fac_SelB-wing-hlx_typ-2"/>
</dbReference>
<evidence type="ECO:0000313" key="4">
    <source>
        <dbReference type="Proteomes" id="UP000051861"/>
    </source>
</evidence>
<dbReference type="GO" id="GO:0001514">
    <property type="term" value="P:selenocysteine incorporation"/>
    <property type="evidence" value="ECO:0007669"/>
    <property type="project" value="InterPro"/>
</dbReference>
<dbReference type="InterPro" id="IPR036388">
    <property type="entry name" value="WH-like_DNA-bd_sf"/>
</dbReference>
<dbReference type="Proteomes" id="UP000051861">
    <property type="component" value="Unassembled WGS sequence"/>
</dbReference>
<dbReference type="EMBL" id="LIZX01000008">
    <property type="protein sequence ID" value="KPJ70087.1"/>
    <property type="molecule type" value="Genomic_DNA"/>
</dbReference>
<comment type="caution">
    <text evidence="3">The sequence shown here is derived from an EMBL/GenBank/DDBJ whole genome shotgun (WGS) entry which is preliminary data.</text>
</comment>
<dbReference type="InterPro" id="IPR036390">
    <property type="entry name" value="WH_DNA-bd_sf"/>
</dbReference>
<reference evidence="3 4" key="1">
    <citation type="journal article" date="2015" name="Microbiome">
        <title>Genomic resolution of linkages in carbon, nitrogen, and sulfur cycling among widespread estuary sediment bacteria.</title>
        <authorList>
            <person name="Baker B.J."/>
            <person name="Lazar C.S."/>
            <person name="Teske A.P."/>
            <person name="Dick G.J."/>
        </authorList>
    </citation>
    <scope>NUCLEOTIDE SEQUENCE [LARGE SCALE GENOMIC DNA]</scope>
    <source>
        <strain evidence="3">DG_54_3</strain>
    </source>
</reference>
<dbReference type="GO" id="GO:0003723">
    <property type="term" value="F:RNA binding"/>
    <property type="evidence" value="ECO:0007669"/>
    <property type="project" value="InterPro"/>
</dbReference>
<organism evidence="3 4">
    <name type="scientific">candidate division WOR-1 bacterium DG_54_3</name>
    <dbReference type="NCBI Taxonomy" id="1703775"/>
    <lineage>
        <taxon>Bacteria</taxon>
        <taxon>Bacillati</taxon>
        <taxon>Saganbacteria</taxon>
    </lineage>
</organism>
<feature type="domain" description="Elongation factor SelB fourth winged-helix" evidence="2">
    <location>
        <begin position="226"/>
        <end position="271"/>
    </location>
</feature>
<protein>
    <recommendedName>
        <fullName evidence="5">Translation elongation factor SelB winged helix type 3 domain-containing protein</fullName>
    </recommendedName>
</protein>
<gene>
    <name evidence="3" type="ORF">AMJ44_00810</name>
</gene>
<proteinExistence type="predicted"/>
<dbReference type="SUPFAM" id="SSF46785">
    <property type="entry name" value="Winged helix' DNA-binding domain"/>
    <property type="match status" value="2"/>
</dbReference>
<evidence type="ECO:0000259" key="1">
    <source>
        <dbReference type="Pfam" id="PF09106"/>
    </source>
</evidence>
<dbReference type="Pfam" id="PF09106">
    <property type="entry name" value="WHD_2nd_SelB"/>
    <property type="match status" value="1"/>
</dbReference>
<dbReference type="Gene3D" id="1.10.10.2770">
    <property type="match status" value="1"/>
</dbReference>
<sequence length="274" mass="31767">MVLDVSSRTYKRKDRWLVSDLERRLSLNLPDLILSDLKRKDLILRKNILRASNFSQSQIESSLVELEKDGKIFLTENLVTDREKWKEVLNGIIKEVEKTHQKSPFRIGLKSAELSGKLKADENLLAEAIKYLVRDGKIVQQEAYLRLSSHQPRLSQEQTSLSRKILEKFAAHPLSPPTKEEILDEDSNYEDVLMFLIQGGKLIELKDGILFRKEDFEKIKSKVVDFIKKNGQATVSQLREHLSTTRKYMVPILEKLDQLGVTEREGDKRILLNR</sequence>
<dbReference type="Pfam" id="PF09107">
    <property type="entry name" value="WHD_3rd_SelB"/>
    <property type="match status" value="1"/>
</dbReference>
<accession>A0A0S7Y5Q8</accession>
<evidence type="ECO:0008006" key="5">
    <source>
        <dbReference type="Google" id="ProtNLM"/>
    </source>
</evidence>
<evidence type="ECO:0000313" key="3">
    <source>
        <dbReference type="EMBL" id="KPJ70087.1"/>
    </source>
</evidence>
<dbReference type="InterPro" id="IPR015191">
    <property type="entry name" value="SelB_WHD4"/>
</dbReference>
<name>A0A0S7Y5Q8_UNCSA</name>
<dbReference type="GO" id="GO:0003746">
    <property type="term" value="F:translation elongation factor activity"/>
    <property type="evidence" value="ECO:0007669"/>
    <property type="project" value="InterPro"/>
</dbReference>
<dbReference type="GO" id="GO:0005737">
    <property type="term" value="C:cytoplasm"/>
    <property type="evidence" value="ECO:0007669"/>
    <property type="project" value="InterPro"/>
</dbReference>
<evidence type="ECO:0000259" key="2">
    <source>
        <dbReference type="Pfam" id="PF09107"/>
    </source>
</evidence>
<dbReference type="Gene3D" id="1.10.10.10">
    <property type="entry name" value="Winged helix-like DNA-binding domain superfamily/Winged helix DNA-binding domain"/>
    <property type="match status" value="1"/>
</dbReference>
<dbReference type="GO" id="GO:0005525">
    <property type="term" value="F:GTP binding"/>
    <property type="evidence" value="ECO:0007669"/>
    <property type="project" value="InterPro"/>
</dbReference>